<organism evidence="3 4">
    <name type="scientific">Flavobacterium aquicola</name>
    <dbReference type="NCBI Taxonomy" id="1682742"/>
    <lineage>
        <taxon>Bacteria</taxon>
        <taxon>Pseudomonadati</taxon>
        <taxon>Bacteroidota</taxon>
        <taxon>Flavobacteriia</taxon>
        <taxon>Flavobacteriales</taxon>
        <taxon>Flavobacteriaceae</taxon>
        <taxon>Flavobacterium</taxon>
    </lineage>
</organism>
<dbReference type="Gene3D" id="1.10.10.1110">
    <property type="entry name" value="Methyltransferase PG1098, N-terminal domain"/>
    <property type="match status" value="1"/>
</dbReference>
<protein>
    <submittedName>
        <fullName evidence="3">Uncharacterized protein</fullName>
    </submittedName>
</protein>
<dbReference type="Gene3D" id="3.40.50.150">
    <property type="entry name" value="Vaccinia Virus protein VP39"/>
    <property type="match status" value="1"/>
</dbReference>
<evidence type="ECO:0000259" key="2">
    <source>
        <dbReference type="Pfam" id="PF22013"/>
    </source>
</evidence>
<feature type="domain" description="THUMP-like" evidence="1">
    <location>
        <begin position="333"/>
        <end position="403"/>
    </location>
</feature>
<feature type="domain" description="PG-1098 ferredoxin-like" evidence="2">
    <location>
        <begin position="290"/>
        <end position="332"/>
    </location>
</feature>
<gene>
    <name evidence="3" type="ORF">C8P67_104242</name>
</gene>
<proteinExistence type="predicted"/>
<keyword evidence="4" id="KW-1185">Reference proteome</keyword>
<accession>A0A3E0EN11</accession>
<dbReference type="InterPro" id="IPR054168">
    <property type="entry name" value="PG_1098_Fer"/>
</dbReference>
<dbReference type="InterPro" id="IPR041497">
    <property type="entry name" value="Thump-like"/>
</dbReference>
<evidence type="ECO:0000313" key="3">
    <source>
        <dbReference type="EMBL" id="REG99617.1"/>
    </source>
</evidence>
<name>A0A3E0EN11_9FLAO</name>
<dbReference type="Pfam" id="PF18096">
    <property type="entry name" value="Thump_like"/>
    <property type="match status" value="1"/>
</dbReference>
<sequence length="405" mass="46660">MSLYKTSQKIYKLNLDILNPKIQEFINLNIGVSVSKLALQKNPFPTVEWILILNQIAAKSKAKDKLPTWFSTPNIIYPSKISVEQTSSEITALYKSSIISGENLIDLTGGFGIDDYYFSKKIKNVVHCEINTELSEIVQHNFNHLNKNNITCHAGDSNETLSRLNTKWDWIYIDPSRRNDTKGKVFMLKDCLPNVPENLDFYFEKTNSILIKTAPILDISAGISELKHIKSIHIIAVDNEVKELLWELNKDYSGTITIKTVNLAKEKTDTFEFVLDENQLQPSFNLPQKYLYEPNSAIMKSGGFDQIGLFYKLNKLQKHSHLYTSDDLIPFPGRIFEIEKCIPYRKNEMKNHLENQKANITTRNFTDSVENIRKKWKIKEGGNLYCFFTIDENNSKIVLICTKIK</sequence>
<dbReference type="EMBL" id="QUNI01000004">
    <property type="protein sequence ID" value="REG99617.1"/>
    <property type="molecule type" value="Genomic_DNA"/>
</dbReference>
<dbReference type="SUPFAM" id="SSF53335">
    <property type="entry name" value="S-adenosyl-L-methionine-dependent methyltransferases"/>
    <property type="match status" value="1"/>
</dbReference>
<comment type="caution">
    <text evidence="3">The sequence shown here is derived from an EMBL/GenBank/DDBJ whole genome shotgun (WGS) entry which is preliminary data.</text>
</comment>
<dbReference type="Proteomes" id="UP000257136">
    <property type="component" value="Unassembled WGS sequence"/>
</dbReference>
<evidence type="ECO:0000259" key="1">
    <source>
        <dbReference type="Pfam" id="PF18096"/>
    </source>
</evidence>
<dbReference type="Pfam" id="PF22013">
    <property type="entry name" value="PG_1098_Fer"/>
    <property type="match status" value="1"/>
</dbReference>
<dbReference type="InterPro" id="IPR029063">
    <property type="entry name" value="SAM-dependent_MTases_sf"/>
</dbReference>
<evidence type="ECO:0000313" key="4">
    <source>
        <dbReference type="Proteomes" id="UP000257136"/>
    </source>
</evidence>
<dbReference type="AlphaFoldDB" id="A0A3E0EN11"/>
<reference evidence="3 4" key="1">
    <citation type="submission" date="2018-08" db="EMBL/GenBank/DDBJ databases">
        <title>Genomic Encyclopedia of Archaeal and Bacterial Type Strains, Phase II (KMG-II): from individual species to whole genera.</title>
        <authorList>
            <person name="Goeker M."/>
        </authorList>
    </citation>
    <scope>NUCLEOTIDE SEQUENCE [LARGE SCALE GENOMIC DNA]</scope>
    <source>
        <strain evidence="3 4">DSM 100880</strain>
    </source>
</reference>